<keyword evidence="8" id="KW-0460">Magnesium</keyword>
<dbReference type="Proteomes" id="UP000656042">
    <property type="component" value="Unassembled WGS sequence"/>
</dbReference>
<reference evidence="13" key="1">
    <citation type="journal article" date="2014" name="Int. J. Syst. Evol. Microbiol.">
        <title>Complete genome sequence of Corynebacterium casei LMG S-19264T (=DSM 44701T), isolated from a smear-ripened cheese.</title>
        <authorList>
            <consortium name="US DOE Joint Genome Institute (JGI-PGF)"/>
            <person name="Walter F."/>
            <person name="Albersmeier A."/>
            <person name="Kalinowski J."/>
            <person name="Ruckert C."/>
        </authorList>
    </citation>
    <scope>NUCLEOTIDE SEQUENCE</scope>
    <source>
        <strain evidence="13">CGMCC 4.7299</strain>
    </source>
</reference>
<dbReference type="Gene3D" id="3.90.79.10">
    <property type="entry name" value="Nucleoside Triphosphate Pyrophosphohydrolase"/>
    <property type="match status" value="1"/>
</dbReference>
<evidence type="ECO:0000313" key="13">
    <source>
        <dbReference type="EMBL" id="GGL19120.1"/>
    </source>
</evidence>
<dbReference type="InterPro" id="IPR020476">
    <property type="entry name" value="Nudix_hydrolase"/>
</dbReference>
<dbReference type="GO" id="GO:0035539">
    <property type="term" value="F:8-oxo-7,8-dihydrodeoxyguanosine triphosphate pyrophosphatase activity"/>
    <property type="evidence" value="ECO:0007669"/>
    <property type="project" value="UniProtKB-EC"/>
</dbReference>
<evidence type="ECO:0000256" key="7">
    <source>
        <dbReference type="ARBA" id="ARBA00022801"/>
    </source>
</evidence>
<evidence type="ECO:0000256" key="8">
    <source>
        <dbReference type="ARBA" id="ARBA00022842"/>
    </source>
</evidence>
<dbReference type="EC" id="3.6.1.55" evidence="11"/>
<organism evidence="13 14">
    <name type="scientific">Mangrovihabitans endophyticus</name>
    <dbReference type="NCBI Taxonomy" id="1751298"/>
    <lineage>
        <taxon>Bacteria</taxon>
        <taxon>Bacillati</taxon>
        <taxon>Actinomycetota</taxon>
        <taxon>Actinomycetes</taxon>
        <taxon>Micromonosporales</taxon>
        <taxon>Micromonosporaceae</taxon>
        <taxon>Mangrovihabitans</taxon>
    </lineage>
</organism>
<sequence>MSLKVIVAAAIVTDGRVLAAERSAPSEVAGRWEFPGGKVEPGETDEAALVRECREELGVRVSVGPRIGADVPLARGKAVLRVFQVTLLEGTEPRALEHAALRWLGPDELDSVPWLPADAPIVAELPALLAERAS</sequence>
<keyword evidence="5" id="KW-0479">Metal-binding</keyword>
<dbReference type="RefSeq" id="WP_189082898.1">
    <property type="nucleotide sequence ID" value="NZ_BMMX01000065.1"/>
</dbReference>
<reference evidence="13" key="2">
    <citation type="submission" date="2020-09" db="EMBL/GenBank/DDBJ databases">
        <authorList>
            <person name="Sun Q."/>
            <person name="Zhou Y."/>
        </authorList>
    </citation>
    <scope>NUCLEOTIDE SEQUENCE</scope>
    <source>
        <strain evidence="13">CGMCC 4.7299</strain>
    </source>
</reference>
<gene>
    <name evidence="13" type="ORF">GCM10012284_62080</name>
</gene>
<dbReference type="GO" id="GO:0006260">
    <property type="term" value="P:DNA replication"/>
    <property type="evidence" value="ECO:0007669"/>
    <property type="project" value="UniProtKB-KW"/>
</dbReference>
<protein>
    <recommendedName>
        <fullName evidence="11">8-oxo-dGTP diphosphatase</fullName>
        <ecNumber evidence="11">3.6.1.55</ecNumber>
    </recommendedName>
</protein>
<dbReference type="InterPro" id="IPR015797">
    <property type="entry name" value="NUDIX_hydrolase-like_dom_sf"/>
</dbReference>
<dbReference type="InterPro" id="IPR000086">
    <property type="entry name" value="NUDIX_hydrolase_dom"/>
</dbReference>
<evidence type="ECO:0000256" key="2">
    <source>
        <dbReference type="ARBA" id="ARBA00005582"/>
    </source>
</evidence>
<keyword evidence="14" id="KW-1185">Reference proteome</keyword>
<evidence type="ECO:0000256" key="11">
    <source>
        <dbReference type="ARBA" id="ARBA00038905"/>
    </source>
</evidence>
<dbReference type="PRINTS" id="PR00502">
    <property type="entry name" value="NUDIXFAMILY"/>
</dbReference>
<dbReference type="GO" id="GO:0008413">
    <property type="term" value="F:8-oxo-7,8-dihydroguanosine triphosphate pyrophosphatase activity"/>
    <property type="evidence" value="ECO:0007669"/>
    <property type="project" value="TreeGrafter"/>
</dbReference>
<comment type="similarity">
    <text evidence="2">Belongs to the Nudix hydrolase family.</text>
</comment>
<dbReference type="InterPro" id="IPR047127">
    <property type="entry name" value="MutT-like"/>
</dbReference>
<keyword evidence="6" id="KW-0227">DNA damage</keyword>
<feature type="domain" description="Nudix hydrolase" evidence="12">
    <location>
        <begin position="2"/>
        <end position="130"/>
    </location>
</feature>
<dbReference type="Pfam" id="PF00293">
    <property type="entry name" value="NUDIX"/>
    <property type="match status" value="1"/>
</dbReference>
<dbReference type="GO" id="GO:0046872">
    <property type="term" value="F:metal ion binding"/>
    <property type="evidence" value="ECO:0007669"/>
    <property type="project" value="UniProtKB-KW"/>
</dbReference>
<evidence type="ECO:0000256" key="9">
    <source>
        <dbReference type="ARBA" id="ARBA00023204"/>
    </source>
</evidence>
<keyword evidence="7" id="KW-0378">Hydrolase</keyword>
<dbReference type="SUPFAM" id="SSF55811">
    <property type="entry name" value="Nudix"/>
    <property type="match status" value="1"/>
</dbReference>
<dbReference type="GO" id="GO:0006281">
    <property type="term" value="P:DNA repair"/>
    <property type="evidence" value="ECO:0007669"/>
    <property type="project" value="UniProtKB-KW"/>
</dbReference>
<name>A0A8J3C7I5_9ACTN</name>
<evidence type="ECO:0000259" key="12">
    <source>
        <dbReference type="PROSITE" id="PS51462"/>
    </source>
</evidence>
<accession>A0A8J3C7I5</accession>
<comment type="catalytic activity">
    <reaction evidence="10">
        <text>8-oxo-dGTP + H2O = 8-oxo-dGMP + diphosphate + H(+)</text>
        <dbReference type="Rhea" id="RHEA:31575"/>
        <dbReference type="ChEBI" id="CHEBI:15377"/>
        <dbReference type="ChEBI" id="CHEBI:15378"/>
        <dbReference type="ChEBI" id="CHEBI:33019"/>
        <dbReference type="ChEBI" id="CHEBI:63224"/>
        <dbReference type="ChEBI" id="CHEBI:77896"/>
        <dbReference type="EC" id="3.6.1.55"/>
    </reaction>
</comment>
<keyword evidence="9" id="KW-0234">DNA repair</keyword>
<comment type="caution">
    <text evidence="13">The sequence shown here is derived from an EMBL/GenBank/DDBJ whole genome shotgun (WGS) entry which is preliminary data.</text>
</comment>
<keyword evidence="4" id="KW-0235">DNA replication</keyword>
<dbReference type="PROSITE" id="PS51462">
    <property type="entry name" value="NUDIX"/>
    <property type="match status" value="1"/>
</dbReference>
<dbReference type="GO" id="GO:0044715">
    <property type="term" value="F:8-oxo-dGDP phosphatase activity"/>
    <property type="evidence" value="ECO:0007669"/>
    <property type="project" value="TreeGrafter"/>
</dbReference>
<evidence type="ECO:0000256" key="10">
    <source>
        <dbReference type="ARBA" id="ARBA00035861"/>
    </source>
</evidence>
<keyword evidence="3" id="KW-0515">Mutator protein</keyword>
<evidence type="ECO:0000313" key="14">
    <source>
        <dbReference type="Proteomes" id="UP000656042"/>
    </source>
</evidence>
<evidence type="ECO:0000256" key="3">
    <source>
        <dbReference type="ARBA" id="ARBA00022457"/>
    </source>
</evidence>
<dbReference type="GO" id="GO:0044716">
    <property type="term" value="F:8-oxo-GDP phosphatase activity"/>
    <property type="evidence" value="ECO:0007669"/>
    <property type="project" value="TreeGrafter"/>
</dbReference>
<dbReference type="PANTHER" id="PTHR47707">
    <property type="entry name" value="8-OXO-DGTP DIPHOSPHATASE"/>
    <property type="match status" value="1"/>
</dbReference>
<evidence type="ECO:0000256" key="1">
    <source>
        <dbReference type="ARBA" id="ARBA00001946"/>
    </source>
</evidence>
<dbReference type="PANTHER" id="PTHR47707:SF1">
    <property type="entry name" value="NUDIX HYDROLASE FAMILY PROTEIN"/>
    <property type="match status" value="1"/>
</dbReference>
<comment type="cofactor">
    <cofactor evidence="1">
        <name>Mg(2+)</name>
        <dbReference type="ChEBI" id="CHEBI:18420"/>
    </cofactor>
</comment>
<evidence type="ECO:0000256" key="6">
    <source>
        <dbReference type="ARBA" id="ARBA00022763"/>
    </source>
</evidence>
<proteinExistence type="inferred from homology"/>
<dbReference type="CDD" id="cd03425">
    <property type="entry name" value="NUDIX_MutT_NudA_like"/>
    <property type="match status" value="1"/>
</dbReference>
<evidence type="ECO:0000256" key="5">
    <source>
        <dbReference type="ARBA" id="ARBA00022723"/>
    </source>
</evidence>
<dbReference type="EMBL" id="BMMX01000065">
    <property type="protein sequence ID" value="GGL19120.1"/>
    <property type="molecule type" value="Genomic_DNA"/>
</dbReference>
<evidence type="ECO:0000256" key="4">
    <source>
        <dbReference type="ARBA" id="ARBA00022705"/>
    </source>
</evidence>
<dbReference type="AlphaFoldDB" id="A0A8J3C7I5"/>